<dbReference type="InterPro" id="IPR025676">
    <property type="entry name" value="Clr5_dom"/>
</dbReference>
<feature type="region of interest" description="Disordered" evidence="1">
    <location>
        <begin position="269"/>
        <end position="302"/>
    </location>
</feature>
<reference evidence="3 4" key="1">
    <citation type="journal article" date="2013" name="PLoS Genet.">
        <title>Genomic mechanisms accounting for the adaptation to parasitism in nematode-trapping fungi.</title>
        <authorList>
            <person name="Meerupati T."/>
            <person name="Andersson K.M."/>
            <person name="Friman E."/>
            <person name="Kumar D."/>
            <person name="Tunlid A."/>
            <person name="Ahren D."/>
        </authorList>
    </citation>
    <scope>NUCLEOTIDE SEQUENCE [LARGE SCALE GENOMIC DNA]</scope>
    <source>
        <strain evidence="3 4">CBS 200.50</strain>
    </source>
</reference>
<comment type="caution">
    <text evidence="3">The sequence shown here is derived from an EMBL/GenBank/DDBJ whole genome shotgun (WGS) entry which is preliminary data.</text>
</comment>
<dbReference type="OrthoDB" id="5986190at2759"/>
<feature type="compositionally biased region" description="Basic and acidic residues" evidence="1">
    <location>
        <begin position="287"/>
        <end position="296"/>
    </location>
</feature>
<dbReference type="STRING" id="1284197.S8BL95"/>
<accession>S8BL95</accession>
<dbReference type="PANTHER" id="PTHR38788">
    <property type="entry name" value="CLR5 DOMAIN-CONTAINING PROTEIN"/>
    <property type="match status" value="1"/>
</dbReference>
<organism evidence="3 4">
    <name type="scientific">Dactylellina haptotyla (strain CBS 200.50)</name>
    <name type="common">Nematode-trapping fungus</name>
    <name type="synonym">Monacrosporium haptotylum</name>
    <dbReference type="NCBI Taxonomy" id="1284197"/>
    <lineage>
        <taxon>Eukaryota</taxon>
        <taxon>Fungi</taxon>
        <taxon>Dikarya</taxon>
        <taxon>Ascomycota</taxon>
        <taxon>Pezizomycotina</taxon>
        <taxon>Orbiliomycetes</taxon>
        <taxon>Orbiliales</taxon>
        <taxon>Orbiliaceae</taxon>
        <taxon>Dactylellina</taxon>
    </lineage>
</organism>
<evidence type="ECO:0000259" key="2">
    <source>
        <dbReference type="Pfam" id="PF14420"/>
    </source>
</evidence>
<protein>
    <recommendedName>
        <fullName evidence="2">Clr5 domain-containing protein</fullName>
    </recommendedName>
</protein>
<dbReference type="Pfam" id="PF14420">
    <property type="entry name" value="Clr5"/>
    <property type="match status" value="1"/>
</dbReference>
<keyword evidence="4" id="KW-1185">Reference proteome</keyword>
<name>S8BL95_DACHA</name>
<dbReference type="EMBL" id="AQGS01000434">
    <property type="protein sequence ID" value="EPS40168.1"/>
    <property type="molecule type" value="Genomic_DNA"/>
</dbReference>
<feature type="domain" description="Clr5" evidence="2">
    <location>
        <begin position="48"/>
        <end position="100"/>
    </location>
</feature>
<dbReference type="PANTHER" id="PTHR38788:SF3">
    <property type="entry name" value="CLR5 DOMAIN-CONTAINING PROTEIN"/>
    <property type="match status" value="1"/>
</dbReference>
<dbReference type="eggNOG" id="ENOG502SS6S">
    <property type="taxonomic scope" value="Eukaryota"/>
</dbReference>
<evidence type="ECO:0000256" key="1">
    <source>
        <dbReference type="SAM" id="MobiDB-lite"/>
    </source>
</evidence>
<feature type="region of interest" description="Disordered" evidence="1">
    <location>
        <begin position="1"/>
        <end position="39"/>
    </location>
</feature>
<reference evidence="4" key="2">
    <citation type="submission" date="2013-04" db="EMBL/GenBank/DDBJ databases">
        <title>Genomic mechanisms accounting for the adaptation to parasitism in nematode-trapping fungi.</title>
        <authorList>
            <person name="Ahren D.G."/>
        </authorList>
    </citation>
    <scope>NUCLEOTIDE SEQUENCE [LARGE SCALE GENOMIC DNA]</scope>
    <source>
        <strain evidence="4">CBS 200.50</strain>
    </source>
</reference>
<sequence>MSTEVQTGVAGPDSTLLGTGQAQSKNLTDRRLKSRAASKKERERSIPSWEWDAVKADFLQLYSESKVPLMQCMTVMKVNYNFVASRRQYLAKIREWNVDKNIKAPEMRAAARKVLERWVLEGKDTSIEVRGKVISKDSLKRFLRRELHNAGKDPLQDEPEFGTFAFQNIPLRDKSDFGTFNFANIPLNNNPSPQSGLPPPTASPATISRYSRWALVEENLGIKLDHSKTTTWLKGSPLYRANVYSPAPNAKGLYSPSVVSLFTQESKSRVKASESKKNANSKAPNPSEERLRRPADGIKGLSRKPDAVIKGMVRNPELPKSLKDELVICVAEAPPPSVIIPMIFHLLDDWVSSWIRSHRERGDYLPVVSKCDSVLIFAALNFSFQLFEYLSNQQVGGHIAVEIKSSRERERYRYFPRVFYCPTCSSEIIFRNHGLGMFSTESEFFPKLEIRIPEDLESGIREAMIQLADNIQVLGGDKYEENVVSLENVALSYPPRPIKNRPFDSSSRNKDDHSSFAGNAFIKTDDISIEQSIDWLSQYIDFDVDDIPNTDPDPSKIFLQDDTDMTIRYGSWPPKLDDLGEVWLAKELATSTESNKIGQSHFSKDFSMDIDELIDHDLAKLFEFENMDGISIPKSFDHWQSIREASSKPSTNLEGLNTSMVLNPSTAFPSNDTLFSIQEETNEAYW</sequence>
<feature type="compositionally biased region" description="Polar residues" evidence="1">
    <location>
        <begin position="16"/>
        <end position="26"/>
    </location>
</feature>
<dbReference type="Proteomes" id="UP000015100">
    <property type="component" value="Unassembled WGS sequence"/>
</dbReference>
<dbReference type="AlphaFoldDB" id="S8BL95"/>
<dbReference type="HOGENOM" id="CLU_401145_0_0_1"/>
<evidence type="ECO:0000313" key="3">
    <source>
        <dbReference type="EMBL" id="EPS40168.1"/>
    </source>
</evidence>
<evidence type="ECO:0000313" key="4">
    <source>
        <dbReference type="Proteomes" id="UP000015100"/>
    </source>
</evidence>
<proteinExistence type="predicted"/>
<gene>
    <name evidence="3" type="ORF">H072_6027</name>
</gene>